<keyword evidence="3" id="KW-1185">Reference proteome</keyword>
<evidence type="ECO:0000313" key="1">
    <source>
        <dbReference type="EMBL" id="QCE07258.1"/>
    </source>
</evidence>
<accession>A0A4D6N1V4</accession>
<name>A0A4D6N1V4_VIGUN</name>
<evidence type="ECO:0000313" key="3">
    <source>
        <dbReference type="Proteomes" id="UP000501690"/>
    </source>
</evidence>
<dbReference type="EMBL" id="CP039353">
    <property type="protein sequence ID" value="QCE07258.1"/>
    <property type="molecule type" value="Genomic_DNA"/>
</dbReference>
<dbReference type="EMBL" id="CP039353">
    <property type="protein sequence ID" value="QCE07259.1"/>
    <property type="molecule type" value="Genomic_DNA"/>
</dbReference>
<reference evidence="1 3" key="1">
    <citation type="submission" date="2019-04" db="EMBL/GenBank/DDBJ databases">
        <title>An improved genome assembly and genetic linkage map for asparagus bean, Vigna unguiculata ssp. sesquipedialis.</title>
        <authorList>
            <person name="Xia Q."/>
            <person name="Zhang R."/>
            <person name="Dong Y."/>
        </authorList>
    </citation>
    <scope>NUCLEOTIDE SEQUENCE [LARGE SCALE GENOMIC DNA]</scope>
    <source>
        <tissue evidence="1">Leaf</tissue>
    </source>
</reference>
<dbReference type="Proteomes" id="UP000501690">
    <property type="component" value="Linkage Group LG9"/>
</dbReference>
<proteinExistence type="predicted"/>
<gene>
    <name evidence="1" type="ORF">DEO72_LG9g2275</name>
    <name evidence="2" type="ORF">DEO72_LG9g2276</name>
</gene>
<evidence type="ECO:0000313" key="2">
    <source>
        <dbReference type="EMBL" id="QCE07259.1"/>
    </source>
</evidence>
<organism evidence="1 3">
    <name type="scientific">Vigna unguiculata</name>
    <name type="common">Cowpea</name>
    <dbReference type="NCBI Taxonomy" id="3917"/>
    <lineage>
        <taxon>Eukaryota</taxon>
        <taxon>Viridiplantae</taxon>
        <taxon>Streptophyta</taxon>
        <taxon>Embryophyta</taxon>
        <taxon>Tracheophyta</taxon>
        <taxon>Spermatophyta</taxon>
        <taxon>Magnoliopsida</taxon>
        <taxon>eudicotyledons</taxon>
        <taxon>Gunneridae</taxon>
        <taxon>Pentapetalae</taxon>
        <taxon>rosids</taxon>
        <taxon>fabids</taxon>
        <taxon>Fabales</taxon>
        <taxon>Fabaceae</taxon>
        <taxon>Papilionoideae</taxon>
        <taxon>50 kb inversion clade</taxon>
        <taxon>NPAAA clade</taxon>
        <taxon>indigoferoid/millettioid clade</taxon>
        <taxon>Phaseoleae</taxon>
        <taxon>Vigna</taxon>
    </lineage>
</organism>
<dbReference type="AlphaFoldDB" id="A0A4D6N1V4"/>
<sequence length="91" mass="9384">MEVSPSASSCNSDGCVVAGIAMVEFRGAFAVTVVTGGAVACHRRGVTTVTMVVSLPAAVAHIEFAFFDFVRVFGEGNVLVAAVSREFAATR</sequence>
<protein>
    <submittedName>
        <fullName evidence="1">Uncharacterized protein</fullName>
    </submittedName>
</protein>